<accession>X1RHW7</accession>
<gene>
    <name evidence="1" type="ORF">S12H4_05932</name>
</gene>
<evidence type="ECO:0000313" key="1">
    <source>
        <dbReference type="EMBL" id="GAI66556.1"/>
    </source>
</evidence>
<name>X1RHW7_9ZZZZ</name>
<proteinExistence type="predicted"/>
<protein>
    <submittedName>
        <fullName evidence="1">Uncharacterized protein</fullName>
    </submittedName>
</protein>
<organism evidence="1">
    <name type="scientific">marine sediment metagenome</name>
    <dbReference type="NCBI Taxonomy" id="412755"/>
    <lineage>
        <taxon>unclassified sequences</taxon>
        <taxon>metagenomes</taxon>
        <taxon>ecological metagenomes</taxon>
    </lineage>
</organism>
<reference evidence="1" key="1">
    <citation type="journal article" date="2014" name="Front. Microbiol.">
        <title>High frequency of phylogenetically diverse reductive dehalogenase-homologous genes in deep subseafloor sedimentary metagenomes.</title>
        <authorList>
            <person name="Kawai M."/>
            <person name="Futagami T."/>
            <person name="Toyoda A."/>
            <person name="Takaki Y."/>
            <person name="Nishi S."/>
            <person name="Hori S."/>
            <person name="Arai W."/>
            <person name="Tsubouchi T."/>
            <person name="Morono Y."/>
            <person name="Uchiyama I."/>
            <person name="Ito T."/>
            <person name="Fujiyama A."/>
            <person name="Inagaki F."/>
            <person name="Takami H."/>
        </authorList>
    </citation>
    <scope>NUCLEOTIDE SEQUENCE</scope>
    <source>
        <strain evidence="1">Expedition CK06-06</strain>
    </source>
</reference>
<dbReference type="AlphaFoldDB" id="X1RHW7"/>
<sequence length="39" mass="4257">MKKSVSNYKKTEFTHAPVKASVRSVLILRLGTALAAAIR</sequence>
<comment type="caution">
    <text evidence="1">The sequence shown here is derived from an EMBL/GenBank/DDBJ whole genome shotgun (WGS) entry which is preliminary data.</text>
</comment>
<dbReference type="EMBL" id="BARW01002025">
    <property type="protein sequence ID" value="GAI66556.1"/>
    <property type="molecule type" value="Genomic_DNA"/>
</dbReference>